<evidence type="ECO:0000256" key="1">
    <source>
        <dbReference type="ARBA" id="ARBA00022490"/>
    </source>
</evidence>
<dbReference type="GO" id="GO:0070677">
    <property type="term" value="F:rRNA (cytosine-2'-O-)-methyltransferase activity"/>
    <property type="evidence" value="ECO:0007669"/>
    <property type="project" value="UniProtKB-UniRule"/>
</dbReference>
<dbReference type="NCBIfam" id="TIGR00096">
    <property type="entry name" value="16S rRNA (cytidine(1402)-2'-O)-methyltransferase"/>
    <property type="match status" value="1"/>
</dbReference>
<dbReference type="Gene3D" id="3.30.950.10">
    <property type="entry name" value="Methyltransferase, Cobalt-precorrin-4 Transmethylase, Domain 2"/>
    <property type="match status" value="1"/>
</dbReference>
<comment type="subcellular location">
    <subcellularLocation>
        <location evidence="6">Cytoplasm</location>
    </subcellularLocation>
</comment>
<dbReference type="InterPro" id="IPR053910">
    <property type="entry name" value="RsmI_HTH"/>
</dbReference>
<keyword evidence="2 6" id="KW-0698">rRNA processing</keyword>
<dbReference type="AlphaFoldDB" id="A0A0D6AZ64"/>
<dbReference type="InterPro" id="IPR008189">
    <property type="entry name" value="rRNA_ssu_MeTfrase_I"/>
</dbReference>
<dbReference type="InterPro" id="IPR014777">
    <property type="entry name" value="4pyrrole_Mease_sub1"/>
</dbReference>
<gene>
    <name evidence="6" type="primary">rsmI</name>
    <name evidence="9" type="ORF">NHU_00762</name>
</gene>
<dbReference type="PANTHER" id="PTHR46111">
    <property type="entry name" value="RIBOSOMAL RNA SMALL SUBUNIT METHYLTRANSFERASE I"/>
    <property type="match status" value="1"/>
</dbReference>
<evidence type="ECO:0000259" key="8">
    <source>
        <dbReference type="Pfam" id="PF23016"/>
    </source>
</evidence>
<dbReference type="KEGG" id="rsu:NHU_00762"/>
<evidence type="ECO:0000256" key="2">
    <source>
        <dbReference type="ARBA" id="ARBA00022552"/>
    </source>
</evidence>
<dbReference type="Pfam" id="PF00590">
    <property type="entry name" value="TP_methylase"/>
    <property type="match status" value="1"/>
</dbReference>
<dbReference type="PATRIC" id="fig|35806.4.peg.780"/>
<name>A0A0D6AZ64_RHOSU</name>
<evidence type="ECO:0000313" key="10">
    <source>
        <dbReference type="Proteomes" id="UP000064912"/>
    </source>
</evidence>
<dbReference type="Gene3D" id="3.40.1010.10">
    <property type="entry name" value="Cobalt-precorrin-4 Transmethylase, Domain 1"/>
    <property type="match status" value="1"/>
</dbReference>
<keyword evidence="4 6" id="KW-0808">Transferase</keyword>
<dbReference type="SUPFAM" id="SSF53790">
    <property type="entry name" value="Tetrapyrrole methylase"/>
    <property type="match status" value="1"/>
</dbReference>
<comment type="catalytic activity">
    <reaction evidence="6">
        <text>cytidine(1402) in 16S rRNA + S-adenosyl-L-methionine = 2'-O-methylcytidine(1402) in 16S rRNA + S-adenosyl-L-homocysteine + H(+)</text>
        <dbReference type="Rhea" id="RHEA:42924"/>
        <dbReference type="Rhea" id="RHEA-COMP:10285"/>
        <dbReference type="Rhea" id="RHEA-COMP:10286"/>
        <dbReference type="ChEBI" id="CHEBI:15378"/>
        <dbReference type="ChEBI" id="CHEBI:57856"/>
        <dbReference type="ChEBI" id="CHEBI:59789"/>
        <dbReference type="ChEBI" id="CHEBI:74495"/>
        <dbReference type="ChEBI" id="CHEBI:82748"/>
        <dbReference type="EC" id="2.1.1.198"/>
    </reaction>
</comment>
<accession>A0A0D6AZ64</accession>
<evidence type="ECO:0000256" key="4">
    <source>
        <dbReference type="ARBA" id="ARBA00022679"/>
    </source>
</evidence>
<dbReference type="HAMAP" id="MF_01877">
    <property type="entry name" value="16SrRNA_methyltr_I"/>
    <property type="match status" value="1"/>
</dbReference>
<keyword evidence="3 6" id="KW-0489">Methyltransferase</keyword>
<dbReference type="EMBL" id="AP014800">
    <property type="protein sequence ID" value="BAQ67930.1"/>
    <property type="molecule type" value="Genomic_DNA"/>
</dbReference>
<dbReference type="InterPro" id="IPR035996">
    <property type="entry name" value="4pyrrol_Methylase_sf"/>
</dbReference>
<dbReference type="PANTHER" id="PTHR46111:SF1">
    <property type="entry name" value="RIBOSOMAL RNA SMALL SUBUNIT METHYLTRANSFERASE I"/>
    <property type="match status" value="1"/>
</dbReference>
<dbReference type="Pfam" id="PF23016">
    <property type="entry name" value="RsmI_C"/>
    <property type="match status" value="1"/>
</dbReference>
<keyword evidence="1 6" id="KW-0963">Cytoplasm</keyword>
<evidence type="ECO:0000259" key="7">
    <source>
        <dbReference type="Pfam" id="PF00590"/>
    </source>
</evidence>
<feature type="domain" description="RsmI HTH" evidence="8">
    <location>
        <begin position="270"/>
        <end position="309"/>
    </location>
</feature>
<organism evidence="9 10">
    <name type="scientific">Rhodovulum sulfidophilum</name>
    <name type="common">Rhodobacter sulfidophilus</name>
    <dbReference type="NCBI Taxonomy" id="35806"/>
    <lineage>
        <taxon>Bacteria</taxon>
        <taxon>Pseudomonadati</taxon>
        <taxon>Pseudomonadota</taxon>
        <taxon>Alphaproteobacteria</taxon>
        <taxon>Rhodobacterales</taxon>
        <taxon>Paracoccaceae</taxon>
        <taxon>Rhodovulum</taxon>
    </lineage>
</organism>
<feature type="domain" description="Tetrapyrrole methylase" evidence="7">
    <location>
        <begin position="41"/>
        <end position="244"/>
    </location>
</feature>
<dbReference type="InterPro" id="IPR014776">
    <property type="entry name" value="4pyrrole_Mease_sub2"/>
</dbReference>
<sequence>MNVSFAGAILSATLCGSTGQVNDRQVKESLEILRNPLAPGLYFVATPIGAARDITLKALDVLASADVIAAEDTRTARHLMQIHGIALGERSLIAYHDHSAASVRDALVEMAAAGKSVACVSEAGTPMVSDPGFPLARAAIAAGVAVHAAPGPSAMLAALVVAGLPSDRVLFAGFPPAQSGARSRMLEELSNVPATLVFYESPKRISRLLAEMAVSLGGDRDAAVCRELTKRFEEVSRGSLAELAEAFRGREVRGEIVLLVGRAPVRAVEQNDLEATLDEALARLSVKDAVAEVASALDLPRRRVYQAALLREKRDARPEEAE</sequence>
<comment type="similarity">
    <text evidence="6">Belongs to the methyltransferase superfamily. RsmI family.</text>
</comment>
<protein>
    <recommendedName>
        <fullName evidence="6">Ribosomal RNA small subunit methyltransferase I</fullName>
        <ecNumber evidence="6">2.1.1.198</ecNumber>
    </recommendedName>
    <alternativeName>
        <fullName evidence="6">16S rRNA 2'-O-ribose C1402 methyltransferase</fullName>
    </alternativeName>
    <alternativeName>
        <fullName evidence="6">rRNA (cytidine-2'-O-)-methyltransferase RsmI</fullName>
    </alternativeName>
</protein>
<dbReference type="eggNOG" id="COG0313">
    <property type="taxonomic scope" value="Bacteria"/>
</dbReference>
<dbReference type="FunFam" id="3.30.950.10:FF:000002">
    <property type="entry name" value="Ribosomal RNA small subunit methyltransferase I"/>
    <property type="match status" value="1"/>
</dbReference>
<keyword evidence="5 6" id="KW-0949">S-adenosyl-L-methionine</keyword>
<dbReference type="CDD" id="cd11648">
    <property type="entry name" value="RsmI"/>
    <property type="match status" value="1"/>
</dbReference>
<evidence type="ECO:0000256" key="3">
    <source>
        <dbReference type="ARBA" id="ARBA00022603"/>
    </source>
</evidence>
<reference evidence="9 10" key="1">
    <citation type="submission" date="2015-02" db="EMBL/GenBank/DDBJ databases">
        <title>Genome sequene of Rhodovulum sulfidophilum DSM 2351.</title>
        <authorList>
            <person name="Nagao N."/>
        </authorList>
    </citation>
    <scope>NUCLEOTIDE SEQUENCE [LARGE SCALE GENOMIC DNA]</scope>
    <source>
        <strain evidence="9 10">DSM 2351</strain>
    </source>
</reference>
<dbReference type="Proteomes" id="UP000064912">
    <property type="component" value="Chromosome"/>
</dbReference>
<dbReference type="InterPro" id="IPR000878">
    <property type="entry name" value="4pyrrol_Mease"/>
</dbReference>
<comment type="function">
    <text evidence="6">Catalyzes the 2'-O-methylation of the ribose of cytidine 1402 (C1402) in 16S rRNA.</text>
</comment>
<dbReference type="EC" id="2.1.1.198" evidence="6"/>
<proteinExistence type="inferred from homology"/>
<evidence type="ECO:0000256" key="5">
    <source>
        <dbReference type="ARBA" id="ARBA00022691"/>
    </source>
</evidence>
<dbReference type="PIRSF" id="PIRSF005917">
    <property type="entry name" value="MTase_YraL"/>
    <property type="match status" value="1"/>
</dbReference>
<dbReference type="GO" id="GO:0005737">
    <property type="term" value="C:cytoplasm"/>
    <property type="evidence" value="ECO:0007669"/>
    <property type="project" value="UniProtKB-SubCell"/>
</dbReference>
<evidence type="ECO:0000256" key="6">
    <source>
        <dbReference type="HAMAP-Rule" id="MF_01877"/>
    </source>
</evidence>
<evidence type="ECO:0000313" key="9">
    <source>
        <dbReference type="EMBL" id="BAQ67930.1"/>
    </source>
</evidence>